<dbReference type="InterPro" id="IPR019734">
    <property type="entry name" value="TPR_rpt"/>
</dbReference>
<dbReference type="SUPFAM" id="SSF48452">
    <property type="entry name" value="TPR-like"/>
    <property type="match status" value="1"/>
</dbReference>
<dbReference type="PROSITE" id="PS50293">
    <property type="entry name" value="TPR_REGION"/>
    <property type="match status" value="1"/>
</dbReference>
<dbReference type="AlphaFoldDB" id="A0A7J0BH84"/>
<dbReference type="Pfam" id="PF07719">
    <property type="entry name" value="TPR_2"/>
    <property type="match status" value="1"/>
</dbReference>
<evidence type="ECO:0000256" key="3">
    <source>
        <dbReference type="PROSITE-ProRule" id="PRU00339"/>
    </source>
</evidence>
<comment type="caution">
    <text evidence="5">The sequence shown here is derived from an EMBL/GenBank/DDBJ whole genome shotgun (WGS) entry which is preliminary data.</text>
</comment>
<evidence type="ECO:0000256" key="4">
    <source>
        <dbReference type="SAM" id="MobiDB-lite"/>
    </source>
</evidence>
<gene>
    <name evidence="5" type="ORF">DSM101010T_14450</name>
</gene>
<dbReference type="Gene3D" id="1.25.40.10">
    <property type="entry name" value="Tetratricopeptide repeat domain"/>
    <property type="match status" value="1"/>
</dbReference>
<feature type="region of interest" description="Disordered" evidence="4">
    <location>
        <begin position="1"/>
        <end position="23"/>
    </location>
</feature>
<sequence length="324" mass="35418">MEIDNFRGVYSSRETDRTAQTPGAARTRKRYWLVWGDTDNTVIVQPLSASLEPAGVKRIIPAEDLETMYTEEPSVVPSFSQPHLTEPDGWERITAPPSSAPAGDESLSGDDFLQLSREVRRQAIDLDDSGLLSGLLDAGTGEPVTTGKADSASGAEEAGAPVATGRDARRQAAAPVVTPAAVSGADEAAAEKERELRAVFGMALMELKRGNTGKALGMFEGLVDEDGLVAVHKHVFTDFGISLRKSKLLDMALIHHLKAVELSRNDEHAHHNVARIYYELGDIHNAVRYLQRSLELNPSLAPSDRFLRFIRKQRRGNEVPKLDM</sequence>
<keyword evidence="6" id="KW-1185">Reference proteome</keyword>
<evidence type="ECO:0008006" key="7">
    <source>
        <dbReference type="Google" id="ProtNLM"/>
    </source>
</evidence>
<reference evidence="5 6" key="1">
    <citation type="submission" date="2020-05" db="EMBL/GenBank/DDBJ databases">
        <title>Draft genome sequence of Desulfovibrio sp. strain HN2T.</title>
        <authorList>
            <person name="Ueno A."/>
            <person name="Tamazawa S."/>
            <person name="Tamamura S."/>
            <person name="Murakami T."/>
            <person name="Kiyama T."/>
            <person name="Inomata H."/>
            <person name="Amano Y."/>
            <person name="Miyakawa K."/>
            <person name="Tamaki H."/>
            <person name="Naganuma T."/>
            <person name="Kaneko K."/>
        </authorList>
    </citation>
    <scope>NUCLEOTIDE SEQUENCE [LARGE SCALE GENOMIC DNA]</scope>
    <source>
        <strain evidence="5 6">HN2</strain>
    </source>
</reference>
<dbReference type="SMART" id="SM00028">
    <property type="entry name" value="TPR"/>
    <property type="match status" value="2"/>
</dbReference>
<name>A0A7J0BH84_9BACT</name>
<feature type="region of interest" description="Disordered" evidence="4">
    <location>
        <begin position="73"/>
        <end position="107"/>
    </location>
</feature>
<evidence type="ECO:0000313" key="5">
    <source>
        <dbReference type="EMBL" id="GFM33080.1"/>
    </source>
</evidence>
<keyword evidence="2 3" id="KW-0802">TPR repeat</keyword>
<dbReference type="InterPro" id="IPR013105">
    <property type="entry name" value="TPR_2"/>
</dbReference>
<evidence type="ECO:0000256" key="1">
    <source>
        <dbReference type="ARBA" id="ARBA00022737"/>
    </source>
</evidence>
<feature type="repeat" description="TPR" evidence="3">
    <location>
        <begin position="267"/>
        <end position="300"/>
    </location>
</feature>
<keyword evidence="1" id="KW-0677">Repeat</keyword>
<protein>
    <recommendedName>
        <fullName evidence="7">Tetratricopeptide repeat protein</fullName>
    </recommendedName>
</protein>
<organism evidence="5 6">
    <name type="scientific">Desulfovibrio subterraneus</name>
    <dbReference type="NCBI Taxonomy" id="2718620"/>
    <lineage>
        <taxon>Bacteria</taxon>
        <taxon>Pseudomonadati</taxon>
        <taxon>Thermodesulfobacteriota</taxon>
        <taxon>Desulfovibrionia</taxon>
        <taxon>Desulfovibrionales</taxon>
        <taxon>Desulfovibrionaceae</taxon>
        <taxon>Desulfovibrio</taxon>
    </lineage>
</organism>
<dbReference type="EMBL" id="BLVO01000013">
    <property type="protein sequence ID" value="GFM33080.1"/>
    <property type="molecule type" value="Genomic_DNA"/>
</dbReference>
<accession>A0A7J0BH84</accession>
<feature type="compositionally biased region" description="Low complexity" evidence="4">
    <location>
        <begin position="151"/>
        <end position="160"/>
    </location>
</feature>
<dbReference type="Proteomes" id="UP000503840">
    <property type="component" value="Unassembled WGS sequence"/>
</dbReference>
<feature type="region of interest" description="Disordered" evidence="4">
    <location>
        <begin position="137"/>
        <end position="167"/>
    </location>
</feature>
<dbReference type="RefSeq" id="WP_174404769.1">
    <property type="nucleotide sequence ID" value="NZ_BLVO01000013.1"/>
</dbReference>
<evidence type="ECO:0000256" key="2">
    <source>
        <dbReference type="ARBA" id="ARBA00022803"/>
    </source>
</evidence>
<dbReference type="PROSITE" id="PS50005">
    <property type="entry name" value="TPR"/>
    <property type="match status" value="1"/>
</dbReference>
<dbReference type="InterPro" id="IPR011990">
    <property type="entry name" value="TPR-like_helical_dom_sf"/>
</dbReference>
<evidence type="ECO:0000313" key="6">
    <source>
        <dbReference type="Proteomes" id="UP000503840"/>
    </source>
</evidence>
<proteinExistence type="predicted"/>